<evidence type="ECO:0000313" key="3">
    <source>
        <dbReference type="Proteomes" id="UP000016933"/>
    </source>
</evidence>
<dbReference type="OrthoDB" id="10631778at2759"/>
<gene>
    <name evidence="2" type="ORF">DOTSEDRAFT_22062</name>
</gene>
<evidence type="ECO:0000313" key="2">
    <source>
        <dbReference type="EMBL" id="EME45938.1"/>
    </source>
</evidence>
<keyword evidence="3" id="KW-1185">Reference proteome</keyword>
<organism evidence="2 3">
    <name type="scientific">Dothistroma septosporum (strain NZE10 / CBS 128990)</name>
    <name type="common">Red band needle blight fungus</name>
    <name type="synonym">Mycosphaerella pini</name>
    <dbReference type="NCBI Taxonomy" id="675120"/>
    <lineage>
        <taxon>Eukaryota</taxon>
        <taxon>Fungi</taxon>
        <taxon>Dikarya</taxon>
        <taxon>Ascomycota</taxon>
        <taxon>Pezizomycotina</taxon>
        <taxon>Dothideomycetes</taxon>
        <taxon>Dothideomycetidae</taxon>
        <taxon>Mycosphaerellales</taxon>
        <taxon>Mycosphaerellaceae</taxon>
        <taxon>Dothistroma</taxon>
    </lineage>
</organism>
<feature type="compositionally biased region" description="Polar residues" evidence="1">
    <location>
        <begin position="16"/>
        <end position="34"/>
    </location>
</feature>
<proteinExistence type="predicted"/>
<reference evidence="2 3" key="2">
    <citation type="journal article" date="2012" name="PLoS Pathog.">
        <title>Diverse lifestyles and strategies of plant pathogenesis encoded in the genomes of eighteen Dothideomycetes fungi.</title>
        <authorList>
            <person name="Ohm R.A."/>
            <person name="Feau N."/>
            <person name="Henrissat B."/>
            <person name="Schoch C.L."/>
            <person name="Horwitz B.A."/>
            <person name="Barry K.W."/>
            <person name="Condon B.J."/>
            <person name="Copeland A.C."/>
            <person name="Dhillon B."/>
            <person name="Glaser F."/>
            <person name="Hesse C.N."/>
            <person name="Kosti I."/>
            <person name="LaButti K."/>
            <person name="Lindquist E.A."/>
            <person name="Lucas S."/>
            <person name="Salamov A.A."/>
            <person name="Bradshaw R.E."/>
            <person name="Ciuffetti L."/>
            <person name="Hamelin R.C."/>
            <person name="Kema G.H.J."/>
            <person name="Lawrence C."/>
            <person name="Scott J.A."/>
            <person name="Spatafora J.W."/>
            <person name="Turgeon B.G."/>
            <person name="de Wit P.J.G.M."/>
            <person name="Zhong S."/>
            <person name="Goodwin S.B."/>
            <person name="Grigoriev I.V."/>
        </authorList>
    </citation>
    <scope>NUCLEOTIDE SEQUENCE [LARGE SCALE GENOMIC DNA]</scope>
    <source>
        <strain evidence="3">NZE10 / CBS 128990</strain>
    </source>
</reference>
<name>N1PSM7_DOTSN</name>
<dbReference type="EMBL" id="KB446537">
    <property type="protein sequence ID" value="EME45938.1"/>
    <property type="molecule type" value="Genomic_DNA"/>
</dbReference>
<dbReference type="AlphaFoldDB" id="N1PSM7"/>
<protein>
    <submittedName>
        <fullName evidence="2">Uncharacterized protein</fullName>
    </submittedName>
</protein>
<feature type="region of interest" description="Disordered" evidence="1">
    <location>
        <begin position="1"/>
        <end position="37"/>
    </location>
</feature>
<dbReference type="Proteomes" id="UP000016933">
    <property type="component" value="Unassembled WGS sequence"/>
</dbReference>
<reference evidence="3" key="1">
    <citation type="journal article" date="2012" name="PLoS Genet.">
        <title>The genomes of the fungal plant pathogens Cladosporium fulvum and Dothistroma septosporum reveal adaptation to different hosts and lifestyles but also signatures of common ancestry.</title>
        <authorList>
            <person name="de Wit P.J.G.M."/>
            <person name="van der Burgt A."/>
            <person name="Oekmen B."/>
            <person name="Stergiopoulos I."/>
            <person name="Abd-Elsalam K.A."/>
            <person name="Aerts A.L."/>
            <person name="Bahkali A.H."/>
            <person name="Beenen H.G."/>
            <person name="Chettri P."/>
            <person name="Cox M.P."/>
            <person name="Datema E."/>
            <person name="de Vries R.P."/>
            <person name="Dhillon B."/>
            <person name="Ganley A.R."/>
            <person name="Griffiths S.A."/>
            <person name="Guo Y."/>
            <person name="Hamelin R.C."/>
            <person name="Henrissat B."/>
            <person name="Kabir M.S."/>
            <person name="Jashni M.K."/>
            <person name="Kema G."/>
            <person name="Klaubauf S."/>
            <person name="Lapidus A."/>
            <person name="Levasseur A."/>
            <person name="Lindquist E."/>
            <person name="Mehrabi R."/>
            <person name="Ohm R.A."/>
            <person name="Owen T.J."/>
            <person name="Salamov A."/>
            <person name="Schwelm A."/>
            <person name="Schijlen E."/>
            <person name="Sun H."/>
            <person name="van den Burg H.A."/>
            <person name="van Ham R.C.H.J."/>
            <person name="Zhang S."/>
            <person name="Goodwin S.B."/>
            <person name="Grigoriev I.V."/>
            <person name="Collemare J."/>
            <person name="Bradshaw R.E."/>
        </authorList>
    </citation>
    <scope>NUCLEOTIDE SEQUENCE [LARGE SCALE GENOMIC DNA]</scope>
    <source>
        <strain evidence="3">NZE10 / CBS 128990</strain>
    </source>
</reference>
<dbReference type="HOGENOM" id="CLU_1348895_0_0_1"/>
<accession>N1PSM7</accession>
<evidence type="ECO:0000256" key="1">
    <source>
        <dbReference type="SAM" id="MobiDB-lite"/>
    </source>
</evidence>
<sequence length="203" mass="23026">MSATNIGQAHSAAPSVCTTENDPPQTQSQEQIGLSPNVPPFFRLPRELRDGIYNFAYGPDAPEVIKITSLLAKMDEAASNDLPKCPLSDMLVCRQFFLEVPATYFRMRTMKLCHLCMTVSDQIFDCFQGRLRFVHDFIDLDFTTISGVHDVPRLGKVELVSKATNKYTLAKTDEEIAQWHKNVAALQAFLKREIDRLWEDEKV</sequence>